<comment type="caution">
    <text evidence="8">The sequence shown here is derived from an EMBL/GenBank/DDBJ whole genome shotgun (WGS) entry which is preliminary data.</text>
</comment>
<comment type="subcellular location">
    <subcellularLocation>
        <location evidence="1 7">Membrane</location>
        <topology evidence="1 7">Multi-pass membrane protein</topology>
    </subcellularLocation>
</comment>
<feature type="disulfide bond" evidence="6">
    <location>
        <begin position="143"/>
        <end position="160"/>
    </location>
</feature>
<evidence type="ECO:0000256" key="5">
    <source>
        <dbReference type="ARBA" id="ARBA00023136"/>
    </source>
</evidence>
<dbReference type="Pfam" id="PF00335">
    <property type="entry name" value="Tetraspanin"/>
    <property type="match status" value="1"/>
</dbReference>
<sequence>MCKYQGLRITLVVLNVLIMLCGSALIGFGGYGLYVLPNYSQGDDYGMQGLLIGFTTIGCIMFVTSLFGIGCAFIRNACIIMLYIIILSLVVIGQTVCGFVATSRRPDIYNRIPTSLEKYVASYYSNTAYQNIVDNIQTDYTCCGVNGPSDYATGKIPTSCSRGNQLANRGCKQIVINRTWSYMMGLFISSFVFLVVEVVAVLIAFLMMNAMDKEITSI</sequence>
<protein>
    <recommendedName>
        <fullName evidence="7">Tetraspanin</fullName>
    </recommendedName>
</protein>
<comment type="similarity">
    <text evidence="2 7">Belongs to the tetraspanin (TM4SF) family.</text>
</comment>
<accession>A0A4E0REQ2</accession>
<dbReference type="PANTHER" id="PTHR19282:SF544">
    <property type="entry name" value="TETRASPANIN"/>
    <property type="match status" value="1"/>
</dbReference>
<dbReference type="Proteomes" id="UP000230066">
    <property type="component" value="Unassembled WGS sequence"/>
</dbReference>
<evidence type="ECO:0000256" key="6">
    <source>
        <dbReference type="PIRSR" id="PIRSR002419-1"/>
    </source>
</evidence>
<reference evidence="8" key="1">
    <citation type="submission" date="2019-03" db="EMBL/GenBank/DDBJ databases">
        <title>Improved annotation for the trematode Fasciola hepatica.</title>
        <authorList>
            <person name="Choi Y.-J."/>
            <person name="Martin J."/>
            <person name="Mitreva M."/>
        </authorList>
    </citation>
    <scope>NUCLEOTIDE SEQUENCE [LARGE SCALE GENOMIC DNA]</scope>
</reference>
<feature type="disulfide bond" evidence="6">
    <location>
        <begin position="142"/>
        <end position="171"/>
    </location>
</feature>
<gene>
    <name evidence="8" type="ORF">D915_004330</name>
</gene>
<evidence type="ECO:0000256" key="2">
    <source>
        <dbReference type="ARBA" id="ARBA00006840"/>
    </source>
</evidence>
<evidence type="ECO:0000313" key="8">
    <source>
        <dbReference type="EMBL" id="THD24941.1"/>
    </source>
</evidence>
<feature type="transmembrane region" description="Helical" evidence="7">
    <location>
        <begin position="48"/>
        <end position="73"/>
    </location>
</feature>
<keyword evidence="5 7" id="KW-0472">Membrane</keyword>
<keyword evidence="4 7" id="KW-1133">Transmembrane helix</keyword>
<evidence type="ECO:0000313" key="9">
    <source>
        <dbReference type="Proteomes" id="UP000230066"/>
    </source>
</evidence>
<evidence type="ECO:0000256" key="4">
    <source>
        <dbReference type="ARBA" id="ARBA00022989"/>
    </source>
</evidence>
<proteinExistence type="inferred from homology"/>
<dbReference type="InterPro" id="IPR000301">
    <property type="entry name" value="Tetraspanin_animals"/>
</dbReference>
<dbReference type="InterPro" id="IPR008952">
    <property type="entry name" value="Tetraspanin_EC2_sf"/>
</dbReference>
<keyword evidence="6" id="KW-1015">Disulfide bond</keyword>
<dbReference type="CDD" id="cd03127">
    <property type="entry name" value="tetraspanin_LEL"/>
    <property type="match status" value="1"/>
</dbReference>
<organism evidence="8 9">
    <name type="scientific">Fasciola hepatica</name>
    <name type="common">Liver fluke</name>
    <dbReference type="NCBI Taxonomy" id="6192"/>
    <lineage>
        <taxon>Eukaryota</taxon>
        <taxon>Metazoa</taxon>
        <taxon>Spiralia</taxon>
        <taxon>Lophotrochozoa</taxon>
        <taxon>Platyhelminthes</taxon>
        <taxon>Trematoda</taxon>
        <taxon>Digenea</taxon>
        <taxon>Plagiorchiida</taxon>
        <taxon>Echinostomata</taxon>
        <taxon>Echinostomatoidea</taxon>
        <taxon>Fasciolidae</taxon>
        <taxon>Fasciola</taxon>
    </lineage>
</organism>
<evidence type="ECO:0000256" key="7">
    <source>
        <dbReference type="RuleBase" id="RU361218"/>
    </source>
</evidence>
<name>A0A4E0REQ2_FASHE</name>
<dbReference type="GO" id="GO:0005886">
    <property type="term" value="C:plasma membrane"/>
    <property type="evidence" value="ECO:0007669"/>
    <property type="project" value="TreeGrafter"/>
</dbReference>
<evidence type="ECO:0000256" key="1">
    <source>
        <dbReference type="ARBA" id="ARBA00004141"/>
    </source>
</evidence>
<feature type="transmembrane region" description="Helical" evidence="7">
    <location>
        <begin position="80"/>
        <end position="101"/>
    </location>
</feature>
<dbReference type="AlphaFoldDB" id="A0A4E0REQ2"/>
<dbReference type="PIRSF" id="PIRSF002419">
    <property type="entry name" value="Tetraspanin"/>
    <property type="match status" value="1"/>
</dbReference>
<dbReference type="EMBL" id="JXXN02001362">
    <property type="protein sequence ID" value="THD24941.1"/>
    <property type="molecule type" value="Genomic_DNA"/>
</dbReference>
<feature type="transmembrane region" description="Helical" evidence="7">
    <location>
        <begin position="12"/>
        <end position="36"/>
    </location>
</feature>
<feature type="transmembrane region" description="Helical" evidence="7">
    <location>
        <begin position="182"/>
        <end position="208"/>
    </location>
</feature>
<keyword evidence="9" id="KW-1185">Reference proteome</keyword>
<dbReference type="PANTHER" id="PTHR19282">
    <property type="entry name" value="TETRASPANIN"/>
    <property type="match status" value="1"/>
</dbReference>
<dbReference type="Gene3D" id="1.10.1450.10">
    <property type="entry name" value="Tetraspanin"/>
    <property type="match status" value="1"/>
</dbReference>
<keyword evidence="3 7" id="KW-0812">Transmembrane</keyword>
<evidence type="ECO:0000256" key="3">
    <source>
        <dbReference type="ARBA" id="ARBA00022692"/>
    </source>
</evidence>
<dbReference type="SUPFAM" id="SSF48652">
    <property type="entry name" value="Tetraspanin"/>
    <property type="match status" value="1"/>
</dbReference>
<dbReference type="InterPro" id="IPR018499">
    <property type="entry name" value="Tetraspanin/Peripherin"/>
</dbReference>